<organism evidence="2 3">
    <name type="scientific">Paenibacillus swuensis</name>
    <dbReference type="NCBI Taxonomy" id="1178515"/>
    <lineage>
        <taxon>Bacteria</taxon>
        <taxon>Bacillati</taxon>
        <taxon>Bacillota</taxon>
        <taxon>Bacilli</taxon>
        <taxon>Bacillales</taxon>
        <taxon>Paenibacillaceae</taxon>
        <taxon>Paenibacillus</taxon>
    </lineage>
</organism>
<reference evidence="2 3" key="1">
    <citation type="submission" date="2015-01" db="EMBL/GenBank/DDBJ databases">
        <title>Paenibacillus swuensis/DY6/whole genome sequencing.</title>
        <authorList>
            <person name="Kim M.K."/>
            <person name="Srinivasan S."/>
            <person name="Lee J.-J."/>
        </authorList>
    </citation>
    <scope>NUCLEOTIDE SEQUENCE [LARGE SCALE GENOMIC DNA]</scope>
    <source>
        <strain evidence="2 3">DY6</strain>
    </source>
</reference>
<name>A0A172TQ83_9BACL</name>
<evidence type="ECO:0000313" key="2">
    <source>
        <dbReference type="EMBL" id="ANE48923.1"/>
    </source>
</evidence>
<dbReference type="InterPro" id="IPR038117">
    <property type="entry name" value="BofC_C_sf"/>
</dbReference>
<accession>A0A172TQ83</accession>
<dbReference type="InterPro" id="IPR015050">
    <property type="entry name" value="BofC_C"/>
</dbReference>
<keyword evidence="3" id="KW-1185">Reference proteome</keyword>
<dbReference type="EMBL" id="CP011388">
    <property type="protein sequence ID" value="ANE48923.1"/>
    <property type="molecule type" value="Genomic_DNA"/>
</dbReference>
<evidence type="ECO:0000313" key="3">
    <source>
        <dbReference type="Proteomes" id="UP000076927"/>
    </source>
</evidence>
<dbReference type="Proteomes" id="UP000076927">
    <property type="component" value="Chromosome"/>
</dbReference>
<dbReference type="AlphaFoldDB" id="A0A172TQ83"/>
<proteinExistence type="predicted"/>
<sequence>MNLYKQLRKRLRRARRSLVLGAVLVAVCLMWMSAQGNVMTWRNTDVFAPDREEKKDDAKAVTADTIQALSRISGTLNVVMDKLYICGTESTSLGSMEANQIISLLAENPHWTAMLQEDGSMHVTERIQDLSPTCKNNAYIGVDDQGNLTLYDAETGRKEAVRTFFQLDVRQMESSLPRQTLQELYSGIKINDVDEYNSVLSTFSDFAMEEQTTRVMSPGV</sequence>
<dbReference type="PATRIC" id="fig|1178515.4.peg.2800"/>
<evidence type="ECO:0000259" key="1">
    <source>
        <dbReference type="Pfam" id="PF08955"/>
    </source>
</evidence>
<feature type="domain" description="Bypass of forespore C C-terminal" evidence="1">
    <location>
        <begin position="128"/>
        <end position="204"/>
    </location>
</feature>
<dbReference type="STRING" id="1178515.SY83_13955"/>
<dbReference type="KEGG" id="pswu:SY83_13955"/>
<gene>
    <name evidence="2" type="ORF">SY83_13955</name>
</gene>
<dbReference type="Pfam" id="PF08955">
    <property type="entry name" value="BofC_C"/>
    <property type="match status" value="1"/>
</dbReference>
<protein>
    <recommendedName>
        <fullName evidence="1">Bypass of forespore C C-terminal domain-containing protein</fullName>
    </recommendedName>
</protein>
<dbReference type="Gene3D" id="3.30.70.1740">
    <property type="entry name" value="Bypass-of-forespore C, C-terminal domain"/>
    <property type="match status" value="1"/>
</dbReference>